<gene>
    <name evidence="3" type="ORF">BU202_00385</name>
</gene>
<sequence>MNYLQQFQKGYLVLPPDLLFHFKDLFPSADDYVVWQFFFYQHTSNIEGLAPSQIAQACGKTISEINRSIEHLQEAGLLDFKTINLSGEIEMIFDASPALEKLDALLQPKKSEEEARPISYDLKQLVADFEAELGRLLSPLEIEDLQKTLKDDQTAPELVREALREAVFNNKTNWKYIQAILRNWRREGITTVAQVEAKRAEREGQQPRNVKASTDFLEAMDYWKE</sequence>
<dbReference type="Pfam" id="PF07261">
    <property type="entry name" value="DnaB_2"/>
    <property type="match status" value="1"/>
</dbReference>
<protein>
    <submittedName>
        <fullName evidence="3">DNA replication protein DnaD</fullName>
    </submittedName>
</protein>
<dbReference type="PANTHER" id="PTHR37293:SF6">
    <property type="entry name" value="DNA REPLICATION PROTEIN DNAD"/>
    <property type="match status" value="1"/>
</dbReference>
<dbReference type="PANTHER" id="PTHR37293">
    <property type="entry name" value="PHAGE REPLICATION PROTEIN-RELATED"/>
    <property type="match status" value="1"/>
</dbReference>
<evidence type="ECO:0000259" key="2">
    <source>
        <dbReference type="Pfam" id="PF07261"/>
    </source>
</evidence>
<dbReference type="AlphaFoldDB" id="A0A1Q8EAG3"/>
<dbReference type="InterPro" id="IPR034829">
    <property type="entry name" value="DnaD-like_sf"/>
</dbReference>
<dbReference type="RefSeq" id="WP_075103829.1">
    <property type="nucleotide sequence ID" value="NZ_MSJM01000001.1"/>
</dbReference>
<dbReference type="Gene3D" id="1.10.10.10">
    <property type="entry name" value="Winged helix-like DNA-binding domain superfamily/Winged helix DNA-binding domain"/>
    <property type="match status" value="1"/>
</dbReference>
<organism evidence="3 4">
    <name type="scientific">Streptococcus cuniculi</name>
    <dbReference type="NCBI Taxonomy" id="1432788"/>
    <lineage>
        <taxon>Bacteria</taxon>
        <taxon>Bacillati</taxon>
        <taxon>Bacillota</taxon>
        <taxon>Bacilli</taxon>
        <taxon>Lactobacillales</taxon>
        <taxon>Streptococcaceae</taxon>
        <taxon>Streptococcus</taxon>
    </lineage>
</organism>
<dbReference type="EMBL" id="MSJM01000001">
    <property type="protein sequence ID" value="OLF48782.1"/>
    <property type="molecule type" value="Genomic_DNA"/>
</dbReference>
<dbReference type="Proteomes" id="UP000186890">
    <property type="component" value="Unassembled WGS sequence"/>
</dbReference>
<evidence type="ECO:0000256" key="1">
    <source>
        <dbReference type="ARBA" id="ARBA00093462"/>
    </source>
</evidence>
<comment type="caution">
    <text evidence="3">The sequence shown here is derived from an EMBL/GenBank/DDBJ whole genome shotgun (WGS) entry which is preliminary data.</text>
</comment>
<name>A0A1Q8EAG3_9STRE</name>
<dbReference type="InterPro" id="IPR036388">
    <property type="entry name" value="WH-like_DNA-bd_sf"/>
</dbReference>
<feature type="domain" description="DnaB/C C-terminal" evidence="2">
    <location>
        <begin position="127"/>
        <end position="198"/>
    </location>
</feature>
<proteinExistence type="inferred from homology"/>
<dbReference type="InterPro" id="IPR053162">
    <property type="entry name" value="DnaD"/>
</dbReference>
<keyword evidence="4" id="KW-1185">Reference proteome</keyword>
<comment type="similarity">
    <text evidence="1">Belongs to the DnaB/DnaD family.</text>
</comment>
<dbReference type="SUPFAM" id="SSF158499">
    <property type="entry name" value="DnaD domain-like"/>
    <property type="match status" value="1"/>
</dbReference>
<dbReference type="InterPro" id="IPR006343">
    <property type="entry name" value="DnaB/C_C"/>
</dbReference>
<accession>A0A1Q8EAG3</accession>
<dbReference type="NCBIfam" id="TIGR01446">
    <property type="entry name" value="DnaD_dom"/>
    <property type="match status" value="1"/>
</dbReference>
<evidence type="ECO:0000313" key="4">
    <source>
        <dbReference type="Proteomes" id="UP000186890"/>
    </source>
</evidence>
<dbReference type="Gene3D" id="1.10.10.630">
    <property type="entry name" value="DnaD domain-like"/>
    <property type="match status" value="1"/>
</dbReference>
<dbReference type="OrthoDB" id="9770238at2"/>
<reference evidence="4" key="1">
    <citation type="submission" date="2016-12" db="EMBL/GenBank/DDBJ databases">
        <authorList>
            <person name="Gulvik C.A."/>
        </authorList>
    </citation>
    <scope>NUCLEOTIDE SEQUENCE [LARGE SCALE GENOMIC DNA]</scope>
    <source>
        <strain evidence="4">NED12-00049-6B</strain>
    </source>
</reference>
<evidence type="ECO:0000313" key="3">
    <source>
        <dbReference type="EMBL" id="OLF48782.1"/>
    </source>
</evidence>